<gene>
    <name evidence="2" type="ORF">KIW84_063167</name>
</gene>
<dbReference type="Proteomes" id="UP001058974">
    <property type="component" value="Chromosome 6"/>
</dbReference>
<organism evidence="2 3">
    <name type="scientific">Pisum sativum</name>
    <name type="common">Garden pea</name>
    <name type="synonym">Lathyrus oleraceus</name>
    <dbReference type="NCBI Taxonomy" id="3888"/>
    <lineage>
        <taxon>Eukaryota</taxon>
        <taxon>Viridiplantae</taxon>
        <taxon>Streptophyta</taxon>
        <taxon>Embryophyta</taxon>
        <taxon>Tracheophyta</taxon>
        <taxon>Spermatophyta</taxon>
        <taxon>Magnoliopsida</taxon>
        <taxon>eudicotyledons</taxon>
        <taxon>Gunneridae</taxon>
        <taxon>Pentapetalae</taxon>
        <taxon>rosids</taxon>
        <taxon>fabids</taxon>
        <taxon>Fabales</taxon>
        <taxon>Fabaceae</taxon>
        <taxon>Papilionoideae</taxon>
        <taxon>50 kb inversion clade</taxon>
        <taxon>NPAAA clade</taxon>
        <taxon>Hologalegina</taxon>
        <taxon>IRL clade</taxon>
        <taxon>Fabeae</taxon>
        <taxon>Lathyrus</taxon>
    </lineage>
</organism>
<feature type="compositionally biased region" description="Basic residues" evidence="1">
    <location>
        <begin position="40"/>
        <end position="51"/>
    </location>
</feature>
<keyword evidence="3" id="KW-1185">Reference proteome</keyword>
<evidence type="ECO:0000313" key="3">
    <source>
        <dbReference type="Proteomes" id="UP001058974"/>
    </source>
</evidence>
<evidence type="ECO:0000313" key="2">
    <source>
        <dbReference type="EMBL" id="KAI5397238.1"/>
    </source>
</evidence>
<feature type="compositionally biased region" description="Pro residues" evidence="1">
    <location>
        <begin position="111"/>
        <end position="120"/>
    </location>
</feature>
<dbReference type="EMBL" id="JAMSHJ010000006">
    <property type="protein sequence ID" value="KAI5397238.1"/>
    <property type="molecule type" value="Genomic_DNA"/>
</dbReference>
<protein>
    <submittedName>
        <fullName evidence="2">Uncharacterized protein</fullName>
    </submittedName>
</protein>
<dbReference type="Gramene" id="Psat06G0316700-T1">
    <property type="protein sequence ID" value="KAI5397238.1"/>
    <property type="gene ID" value="KIW84_063167"/>
</dbReference>
<feature type="compositionally biased region" description="Basic and acidic residues" evidence="1">
    <location>
        <begin position="52"/>
        <end position="64"/>
    </location>
</feature>
<name>A0A9D5A7E2_PEA</name>
<sequence length="120" mass="13675">MLTRLPYCHAISCMKAQQLEIDNFMYDCYKKACYEPPSIKRQRGRPKKKRTRDPSENMRDETQLKRANFGINCSMCHMIGHNKATCKLPAPSQTTQPKPSRYGRSQSGPSQPEPSQPGPS</sequence>
<reference evidence="2 3" key="1">
    <citation type="journal article" date="2022" name="Nat. Genet.">
        <title>Improved pea reference genome and pan-genome highlight genomic features and evolutionary characteristics.</title>
        <authorList>
            <person name="Yang T."/>
            <person name="Liu R."/>
            <person name="Luo Y."/>
            <person name="Hu S."/>
            <person name="Wang D."/>
            <person name="Wang C."/>
            <person name="Pandey M.K."/>
            <person name="Ge S."/>
            <person name="Xu Q."/>
            <person name="Li N."/>
            <person name="Li G."/>
            <person name="Huang Y."/>
            <person name="Saxena R.K."/>
            <person name="Ji Y."/>
            <person name="Li M."/>
            <person name="Yan X."/>
            <person name="He Y."/>
            <person name="Liu Y."/>
            <person name="Wang X."/>
            <person name="Xiang C."/>
            <person name="Varshney R.K."/>
            <person name="Ding H."/>
            <person name="Gao S."/>
            <person name="Zong X."/>
        </authorList>
    </citation>
    <scope>NUCLEOTIDE SEQUENCE [LARGE SCALE GENOMIC DNA]</scope>
    <source>
        <strain evidence="2 3">cv. Zhongwan 6</strain>
    </source>
</reference>
<evidence type="ECO:0000256" key="1">
    <source>
        <dbReference type="SAM" id="MobiDB-lite"/>
    </source>
</evidence>
<proteinExistence type="predicted"/>
<feature type="region of interest" description="Disordered" evidence="1">
    <location>
        <begin position="85"/>
        <end position="120"/>
    </location>
</feature>
<accession>A0A9D5A7E2</accession>
<feature type="region of interest" description="Disordered" evidence="1">
    <location>
        <begin position="39"/>
        <end position="64"/>
    </location>
</feature>
<comment type="caution">
    <text evidence="2">The sequence shown here is derived from an EMBL/GenBank/DDBJ whole genome shotgun (WGS) entry which is preliminary data.</text>
</comment>
<dbReference type="AlphaFoldDB" id="A0A9D5A7E2"/>